<evidence type="ECO:0000313" key="2">
    <source>
        <dbReference type="EMBL" id="KAK2942512.1"/>
    </source>
</evidence>
<evidence type="ECO:0000313" key="3">
    <source>
        <dbReference type="Proteomes" id="UP001281761"/>
    </source>
</evidence>
<keyword evidence="3" id="KW-1185">Reference proteome</keyword>
<sequence>MNTDAKSLEVNSKHLSHSSDSPLSRPTLLHASMLQCSFKSSGSEPSTPQLRQPLVLSAIGIASDLTSVSHISFTLFLLLLALDQTPHIHSINSDSHHKCDRITHIQHSHLASPCIAPDQASISLLIILFSNVLISQNDVFGGMTDAIRP</sequence>
<comment type="caution">
    <text evidence="2">The sequence shown here is derived from an EMBL/GenBank/DDBJ whole genome shotgun (WGS) entry which is preliminary data.</text>
</comment>
<proteinExistence type="predicted"/>
<dbReference type="EMBL" id="JARBJD010000403">
    <property type="protein sequence ID" value="KAK2942512.1"/>
    <property type="molecule type" value="Genomic_DNA"/>
</dbReference>
<name>A0ABQ9WSN3_9EUKA</name>
<dbReference type="Proteomes" id="UP001281761">
    <property type="component" value="Unassembled WGS sequence"/>
</dbReference>
<gene>
    <name evidence="2" type="ORF">BLNAU_22568</name>
</gene>
<protein>
    <submittedName>
        <fullName evidence="2">Uncharacterized protein</fullName>
    </submittedName>
</protein>
<accession>A0ABQ9WSN3</accession>
<feature type="region of interest" description="Disordered" evidence="1">
    <location>
        <begin position="1"/>
        <end position="24"/>
    </location>
</feature>
<reference evidence="2 3" key="1">
    <citation type="journal article" date="2022" name="bioRxiv">
        <title>Genomics of Preaxostyla Flagellates Illuminates Evolutionary Transitions and the Path Towards Mitochondrial Loss.</title>
        <authorList>
            <person name="Novak L.V.F."/>
            <person name="Treitli S.C."/>
            <person name="Pyrih J."/>
            <person name="Halakuc P."/>
            <person name="Pipaliya S.V."/>
            <person name="Vacek V."/>
            <person name="Brzon O."/>
            <person name="Soukal P."/>
            <person name="Eme L."/>
            <person name="Dacks J.B."/>
            <person name="Karnkowska A."/>
            <person name="Elias M."/>
            <person name="Hampl V."/>
        </authorList>
    </citation>
    <scope>NUCLEOTIDE SEQUENCE [LARGE SCALE GENOMIC DNA]</scope>
    <source>
        <strain evidence="2">NAU3</strain>
        <tissue evidence="2">Gut</tissue>
    </source>
</reference>
<evidence type="ECO:0000256" key="1">
    <source>
        <dbReference type="SAM" id="MobiDB-lite"/>
    </source>
</evidence>
<organism evidence="2 3">
    <name type="scientific">Blattamonas nauphoetae</name>
    <dbReference type="NCBI Taxonomy" id="2049346"/>
    <lineage>
        <taxon>Eukaryota</taxon>
        <taxon>Metamonada</taxon>
        <taxon>Preaxostyla</taxon>
        <taxon>Oxymonadida</taxon>
        <taxon>Blattamonas</taxon>
    </lineage>
</organism>